<dbReference type="GeneID" id="40322669"/>
<gene>
    <name evidence="2" type="ORF">Tco025E_09058</name>
</gene>
<organism evidence="2 3">
    <name type="scientific">Trypanosoma conorhini</name>
    <dbReference type="NCBI Taxonomy" id="83891"/>
    <lineage>
        <taxon>Eukaryota</taxon>
        <taxon>Discoba</taxon>
        <taxon>Euglenozoa</taxon>
        <taxon>Kinetoplastea</taxon>
        <taxon>Metakinetoplastina</taxon>
        <taxon>Trypanosomatida</taxon>
        <taxon>Trypanosomatidae</taxon>
        <taxon>Trypanosoma</taxon>
    </lineage>
</organism>
<reference evidence="2 3" key="1">
    <citation type="journal article" date="2018" name="BMC Genomics">
        <title>Genomic comparison of Trypanosoma conorhini and Trypanosoma rangeli to Trypanosoma cruzi strains of high and low virulence.</title>
        <authorList>
            <person name="Bradwell K.R."/>
            <person name="Koparde V.N."/>
            <person name="Matveyev A.V."/>
            <person name="Serrano M.G."/>
            <person name="Alves J.M."/>
            <person name="Parikh H."/>
            <person name="Huang B."/>
            <person name="Lee V."/>
            <person name="Espinosa-Alvarez O."/>
            <person name="Ortiz P.A."/>
            <person name="Costa-Martins A.G."/>
            <person name="Teixeira M.M."/>
            <person name="Buck G.A."/>
        </authorList>
    </citation>
    <scope>NUCLEOTIDE SEQUENCE [LARGE SCALE GENOMIC DNA]</scope>
    <source>
        <strain evidence="2 3">025E</strain>
    </source>
</reference>
<sequence>MLVEAGAGNRMGFRPMQPEETRNPTGSPSTAALGDSFATGYTLFQQSAAADTASCHSRWSNNEGGSPSTFPSRSSRRTEGLLTSSYNSSAELSATRGAPLVFPPGETRSLEQALPPPSDRYTGSVEEARYNPNAASGSGPGGSVYFMNTPLQPWKSSGGGVYSMTGGATTEFNRGGQTTGASSFLGCGDAPTPSVVPRAGAASISVGAAGTATLGQRSPLEAQQQRSWSTVEPPRAVTSSSLYFLTFDGERHLKEKTLRFKMLPSPVPFETFFAETHSRTSPECVSQYQSTMLRWYKRIVPAQENTRARVRQRCPSPPKSLLREAALPDAAELQSWAEQCCRWWDETSRKRTRRGHRGGKTLGSAGSTPMPAAQQQRANEPARLAGENKPQTIGTPLLLPSAADVSERAPSDDTDHAWMKWVENKLEETFLMEE</sequence>
<feature type="region of interest" description="Disordered" evidence="1">
    <location>
        <begin position="351"/>
        <end position="413"/>
    </location>
</feature>
<proteinExistence type="predicted"/>
<comment type="caution">
    <text evidence="2">The sequence shown here is derived from an EMBL/GenBank/DDBJ whole genome shotgun (WGS) entry which is preliminary data.</text>
</comment>
<dbReference type="EMBL" id="MKKU01000915">
    <property type="protein sequence ID" value="RNE99996.1"/>
    <property type="molecule type" value="Genomic_DNA"/>
</dbReference>
<dbReference type="Proteomes" id="UP000284403">
    <property type="component" value="Unassembled WGS sequence"/>
</dbReference>
<feature type="region of interest" description="Disordered" evidence="1">
    <location>
        <begin position="1"/>
        <end position="34"/>
    </location>
</feature>
<feature type="region of interest" description="Disordered" evidence="1">
    <location>
        <begin position="97"/>
        <end position="124"/>
    </location>
</feature>
<dbReference type="RefSeq" id="XP_029224151.1">
    <property type="nucleotide sequence ID" value="XM_029375885.1"/>
</dbReference>
<feature type="compositionally biased region" description="Polar residues" evidence="1">
    <location>
        <begin position="55"/>
        <end position="65"/>
    </location>
</feature>
<dbReference type="AlphaFoldDB" id="A0A3R7LMP5"/>
<accession>A0A3R7LMP5</accession>
<evidence type="ECO:0000313" key="3">
    <source>
        <dbReference type="Proteomes" id="UP000284403"/>
    </source>
</evidence>
<protein>
    <submittedName>
        <fullName evidence="2">Uncharacterized protein</fullName>
    </submittedName>
</protein>
<feature type="region of interest" description="Disordered" evidence="1">
    <location>
        <begin position="55"/>
        <end position="81"/>
    </location>
</feature>
<name>A0A3R7LMP5_9TRYP</name>
<keyword evidence="3" id="KW-1185">Reference proteome</keyword>
<evidence type="ECO:0000313" key="2">
    <source>
        <dbReference type="EMBL" id="RNE99996.1"/>
    </source>
</evidence>
<dbReference type="OrthoDB" id="244770at2759"/>
<evidence type="ECO:0000256" key="1">
    <source>
        <dbReference type="SAM" id="MobiDB-lite"/>
    </source>
</evidence>